<dbReference type="EnsemblPlants" id="Zm00001eb074160_T001">
    <property type="protein sequence ID" value="Zm00001eb074160_P001"/>
    <property type="gene ID" value="Zm00001eb074160"/>
</dbReference>
<sequence length="89" mass="9933">MHTVGVWRQRMDVQRRPVARATWLLGLRKRCALCHMRGGRGGRGCASSRRTAEAEEEDALAGGKAAAEEEEERFEVAGRDRGRRGRAGR</sequence>
<reference evidence="2" key="3">
    <citation type="submission" date="2021-05" db="UniProtKB">
        <authorList>
            <consortium name="EnsemblPlants"/>
        </authorList>
    </citation>
    <scope>IDENTIFICATION</scope>
    <source>
        <strain evidence="2">cv. B73</strain>
    </source>
</reference>
<organism evidence="2 3">
    <name type="scientific">Zea mays</name>
    <name type="common">Maize</name>
    <dbReference type="NCBI Taxonomy" id="4577"/>
    <lineage>
        <taxon>Eukaryota</taxon>
        <taxon>Viridiplantae</taxon>
        <taxon>Streptophyta</taxon>
        <taxon>Embryophyta</taxon>
        <taxon>Tracheophyta</taxon>
        <taxon>Spermatophyta</taxon>
        <taxon>Magnoliopsida</taxon>
        <taxon>Liliopsida</taxon>
        <taxon>Poales</taxon>
        <taxon>Poaceae</taxon>
        <taxon>PACMAD clade</taxon>
        <taxon>Panicoideae</taxon>
        <taxon>Andropogonodae</taxon>
        <taxon>Andropogoneae</taxon>
        <taxon>Tripsacinae</taxon>
        <taxon>Zea</taxon>
    </lineage>
</organism>
<name>A0A804MBZ8_MAIZE</name>
<dbReference type="InParanoid" id="A0A804MBZ8"/>
<reference evidence="2" key="2">
    <citation type="submission" date="2019-07" db="EMBL/GenBank/DDBJ databases">
        <authorList>
            <person name="Seetharam A."/>
            <person name="Woodhouse M."/>
            <person name="Cannon E."/>
        </authorList>
    </citation>
    <scope>NUCLEOTIDE SEQUENCE [LARGE SCALE GENOMIC DNA]</scope>
    <source>
        <strain evidence="2">cv. B73</strain>
    </source>
</reference>
<evidence type="ECO:0000313" key="3">
    <source>
        <dbReference type="Proteomes" id="UP000007305"/>
    </source>
</evidence>
<keyword evidence="3" id="KW-1185">Reference proteome</keyword>
<dbReference type="Gramene" id="Zm00001eb074160_T001">
    <property type="protein sequence ID" value="Zm00001eb074160_P001"/>
    <property type="gene ID" value="Zm00001eb074160"/>
</dbReference>
<dbReference type="AlphaFoldDB" id="A0A804MBZ8"/>
<protein>
    <submittedName>
        <fullName evidence="2">Uncharacterized protein</fullName>
    </submittedName>
</protein>
<accession>A0A804MBZ8</accession>
<dbReference type="Proteomes" id="UP000007305">
    <property type="component" value="Chromosome 2"/>
</dbReference>
<feature type="region of interest" description="Disordered" evidence="1">
    <location>
        <begin position="38"/>
        <end position="89"/>
    </location>
</feature>
<reference evidence="3" key="1">
    <citation type="submission" date="2015-12" db="EMBL/GenBank/DDBJ databases">
        <title>Update maize B73 reference genome by single molecule sequencing technologies.</title>
        <authorList>
            <consortium name="Maize Genome Sequencing Project"/>
            <person name="Ware D."/>
        </authorList>
    </citation>
    <scope>NUCLEOTIDE SEQUENCE [LARGE SCALE GENOMIC DNA]</scope>
    <source>
        <strain evidence="3">cv. B73</strain>
    </source>
</reference>
<proteinExistence type="predicted"/>
<evidence type="ECO:0000313" key="2">
    <source>
        <dbReference type="EnsemblPlants" id="Zm00001eb074160_P001"/>
    </source>
</evidence>
<evidence type="ECO:0000256" key="1">
    <source>
        <dbReference type="SAM" id="MobiDB-lite"/>
    </source>
</evidence>